<organism evidence="1 2">
    <name type="scientific">Serratia fonticola</name>
    <dbReference type="NCBI Taxonomy" id="47917"/>
    <lineage>
        <taxon>Bacteria</taxon>
        <taxon>Pseudomonadati</taxon>
        <taxon>Pseudomonadota</taxon>
        <taxon>Gammaproteobacteria</taxon>
        <taxon>Enterobacterales</taxon>
        <taxon>Yersiniaceae</taxon>
        <taxon>Serratia</taxon>
    </lineage>
</organism>
<dbReference type="RefSeq" id="WP_309047342.1">
    <property type="nucleotide sequence ID" value="NZ_JAVIGA010000009.1"/>
</dbReference>
<evidence type="ECO:0000313" key="1">
    <source>
        <dbReference type="EMBL" id="MDQ9126902.1"/>
    </source>
</evidence>
<reference evidence="1" key="1">
    <citation type="submission" date="2023-08" db="EMBL/GenBank/DDBJ databases">
        <title>The Comparative Genomic Analysis of Yersiniaceae from Polar Regions.</title>
        <authorList>
            <person name="Goncharov A."/>
            <person name="Aslanov B."/>
            <person name="Kolodzhieva V."/>
            <person name="Azarov D."/>
            <person name="Mochov A."/>
            <person name="Lebedeva E."/>
        </authorList>
    </citation>
    <scope>NUCLEOTIDE SEQUENCE</scope>
    <source>
        <strain evidence="1">Vf</strain>
    </source>
</reference>
<proteinExistence type="predicted"/>
<protein>
    <submittedName>
        <fullName evidence="1">BRCT domain-containing protein</fullName>
    </submittedName>
</protein>
<dbReference type="EMBL" id="JAVIGA010000009">
    <property type="protein sequence ID" value="MDQ9126902.1"/>
    <property type="molecule type" value="Genomic_DNA"/>
</dbReference>
<sequence>MSEVYFVYVTTKGKIAAYALTIPTASGDYFQGYTRDGGFKTFRKDRLIDFFDSFEQADMYAEILRENDAAEFGEWRVSVRSANENKYKRYESPGMFEPLDFSGPLEICFTGFKKEDKERLRKIAIDAGMIVRQDVTVNLHFLCGGYNAGPKKLEVARMKGTVILHEAQLLSLIETGELPDDYDNQ</sequence>
<dbReference type="SUPFAM" id="SSF52113">
    <property type="entry name" value="BRCT domain"/>
    <property type="match status" value="1"/>
</dbReference>
<evidence type="ECO:0000313" key="2">
    <source>
        <dbReference type="Proteomes" id="UP001224622"/>
    </source>
</evidence>
<dbReference type="InterPro" id="IPR036420">
    <property type="entry name" value="BRCT_dom_sf"/>
</dbReference>
<dbReference type="Gene3D" id="3.40.50.10190">
    <property type="entry name" value="BRCT domain"/>
    <property type="match status" value="1"/>
</dbReference>
<dbReference type="AlphaFoldDB" id="A0AAJ1YCP5"/>
<comment type="caution">
    <text evidence="1">The sequence shown here is derived from an EMBL/GenBank/DDBJ whole genome shotgun (WGS) entry which is preliminary data.</text>
</comment>
<dbReference type="Proteomes" id="UP001224622">
    <property type="component" value="Unassembled WGS sequence"/>
</dbReference>
<gene>
    <name evidence="1" type="ORF">RDT67_10720</name>
</gene>
<accession>A0AAJ1YCP5</accession>
<name>A0AAJ1YCP5_SERFO</name>
<dbReference type="CDD" id="cd00027">
    <property type="entry name" value="BRCT"/>
    <property type="match status" value="1"/>
</dbReference>